<comment type="caution">
    <text evidence="5">The sequence shown here is derived from an EMBL/GenBank/DDBJ whole genome shotgun (WGS) entry which is preliminary data.</text>
</comment>
<gene>
    <name evidence="5" type="ORF">HKBW3S09_01714</name>
</gene>
<dbReference type="PANTHER" id="PTHR34934">
    <property type="entry name" value="FLAVIN-DEPENDENT THYMIDYLATE SYNTHASE"/>
    <property type="match status" value="1"/>
</dbReference>
<evidence type="ECO:0000313" key="6">
    <source>
        <dbReference type="Proteomes" id="UP000585609"/>
    </source>
</evidence>
<dbReference type="GO" id="GO:0006231">
    <property type="term" value="P:dTMP biosynthetic process"/>
    <property type="evidence" value="ECO:0007669"/>
    <property type="project" value="InterPro"/>
</dbReference>
<keyword evidence="1" id="KW-0808">Transferase</keyword>
<keyword evidence="1" id="KW-0489">Methyltransferase</keyword>
<evidence type="ECO:0000256" key="1">
    <source>
        <dbReference type="ARBA" id="ARBA00022603"/>
    </source>
</evidence>
<sequence>MRIILLAHTPDPERAIATAARLCYSPSGAVELAEKMTDAEVKKLIKFIVASGHHSTIEHASFTFAIEAISLISH</sequence>
<protein>
    <submittedName>
        <fullName evidence="5">Thymidylate synthase (FAD)</fullName>
    </submittedName>
</protein>
<dbReference type="Gene3D" id="3.30.1360.170">
    <property type="match status" value="1"/>
</dbReference>
<dbReference type="GO" id="GO:0050660">
    <property type="term" value="F:flavin adenine dinucleotide binding"/>
    <property type="evidence" value="ECO:0007669"/>
    <property type="project" value="InterPro"/>
</dbReference>
<dbReference type="SUPFAM" id="SSF69796">
    <property type="entry name" value="Thymidylate synthase-complementing protein Thy1"/>
    <property type="match status" value="1"/>
</dbReference>
<reference evidence="5 6" key="1">
    <citation type="journal article" date="2020" name="Front. Microbiol.">
        <title>Single-cell genomics of novel Actinobacteria with the Wood-Ljungdahl pathway discovered in a serpentinizing system.</title>
        <authorList>
            <person name="Merino N."/>
            <person name="Kawai M."/>
            <person name="Boyd E.S."/>
            <person name="Colman D.R."/>
            <person name="McGlynn S.E."/>
            <person name="Nealson K.H."/>
            <person name="Kurokawa K."/>
            <person name="Hongoh Y."/>
        </authorList>
    </citation>
    <scope>NUCLEOTIDE SEQUENCE [LARGE SCALE GENOMIC DNA]</scope>
    <source>
        <strain evidence="5 6">S09_30</strain>
    </source>
</reference>
<dbReference type="GO" id="GO:0004799">
    <property type="term" value="F:thymidylate synthase activity"/>
    <property type="evidence" value="ECO:0007669"/>
    <property type="project" value="TreeGrafter"/>
</dbReference>
<dbReference type="PANTHER" id="PTHR34934:SF1">
    <property type="entry name" value="FLAVIN-DEPENDENT THYMIDYLATE SYNTHASE"/>
    <property type="match status" value="1"/>
</dbReference>
<evidence type="ECO:0000256" key="4">
    <source>
        <dbReference type="ARBA" id="ARBA00022827"/>
    </source>
</evidence>
<proteinExistence type="predicted"/>
<keyword evidence="4" id="KW-0274">FAD</keyword>
<dbReference type="Proteomes" id="UP000585609">
    <property type="component" value="Unassembled WGS sequence"/>
</dbReference>
<dbReference type="GO" id="GO:0032259">
    <property type="term" value="P:methylation"/>
    <property type="evidence" value="ECO:0007669"/>
    <property type="project" value="UniProtKB-KW"/>
</dbReference>
<keyword evidence="3" id="KW-0545">Nucleotide biosynthesis</keyword>
<dbReference type="GO" id="GO:0050797">
    <property type="term" value="F:thymidylate synthase (FAD) activity"/>
    <property type="evidence" value="ECO:0007669"/>
    <property type="project" value="InterPro"/>
</dbReference>
<dbReference type="EMBL" id="BLRW01000433">
    <property type="protein sequence ID" value="GFP24247.1"/>
    <property type="molecule type" value="Genomic_DNA"/>
</dbReference>
<dbReference type="Pfam" id="PF02511">
    <property type="entry name" value="Thy1"/>
    <property type="match status" value="1"/>
</dbReference>
<evidence type="ECO:0000256" key="3">
    <source>
        <dbReference type="ARBA" id="ARBA00022727"/>
    </source>
</evidence>
<accession>A0A6V8NVQ8</accession>
<name>A0A6V8NVQ8_9ACTN</name>
<dbReference type="InterPro" id="IPR003669">
    <property type="entry name" value="Thymidylate_synthase_ThyX"/>
</dbReference>
<evidence type="ECO:0000256" key="2">
    <source>
        <dbReference type="ARBA" id="ARBA00022630"/>
    </source>
</evidence>
<dbReference type="AlphaFoldDB" id="A0A6V8NVQ8"/>
<dbReference type="InterPro" id="IPR036098">
    <property type="entry name" value="Thymidylate_synthase_ThyX_sf"/>
</dbReference>
<dbReference type="PROSITE" id="PS51331">
    <property type="entry name" value="THYX"/>
    <property type="match status" value="1"/>
</dbReference>
<evidence type="ECO:0000313" key="5">
    <source>
        <dbReference type="EMBL" id="GFP24247.1"/>
    </source>
</evidence>
<dbReference type="GO" id="GO:0070402">
    <property type="term" value="F:NADPH binding"/>
    <property type="evidence" value="ECO:0007669"/>
    <property type="project" value="TreeGrafter"/>
</dbReference>
<organism evidence="5 6">
    <name type="scientific">Candidatus Hakubella thermalkaliphila</name>
    <dbReference type="NCBI Taxonomy" id="2754717"/>
    <lineage>
        <taxon>Bacteria</taxon>
        <taxon>Bacillati</taxon>
        <taxon>Actinomycetota</taxon>
        <taxon>Actinomycetota incertae sedis</taxon>
        <taxon>Candidatus Hakubellales</taxon>
        <taxon>Candidatus Hakubellaceae</taxon>
        <taxon>Candidatus Hakubella</taxon>
    </lineage>
</organism>
<keyword evidence="2" id="KW-0285">Flavoprotein</keyword>